<dbReference type="InterPro" id="IPR032331">
    <property type="entry name" value="DUF4856"/>
</dbReference>
<dbReference type="Pfam" id="PF16148">
    <property type="entry name" value="DUF4856"/>
    <property type="match status" value="1"/>
</dbReference>
<evidence type="ECO:0000313" key="1">
    <source>
        <dbReference type="EMBL" id="MEJ2903201.1"/>
    </source>
</evidence>
<sequence length="366" mass="39588">MKIQYFKSSVFIALAVVGLASCKKDNVQDDVIPPYEVPTTYNFAGANYTASTQRVKMALELNSYLGTALNATITSTKANDYFNNTNNPFTTDATLNASGVKLADKTADAETFTGYFVEQAANSTKNAIEATNGSAGYVIKGTSKRLVSATGLEYNQAVAKGMMGALFFKEAINILNSVPDANNVTVTNGTTAMQRSWDEAFGYLGVPVDYNPDKTYANTDAVRPLLWGGYLAERGKGIEAGKIIFNAFLKGRAAIGAKDYLVVKEQITIIQAKWEQLVAAAALAYTTIPTNSVSVGDLPTQFHALSEGYGFISCFKYRPANSKLTDANYQKLKATIGTNFYTLINEANFTKLVEAQNILKTTYGLN</sequence>
<keyword evidence="2" id="KW-1185">Reference proteome</keyword>
<comment type="caution">
    <text evidence="1">The sequence shown here is derived from an EMBL/GenBank/DDBJ whole genome shotgun (WGS) entry which is preliminary data.</text>
</comment>
<name>A0ABU8NM12_9SPHI</name>
<reference evidence="1 2" key="1">
    <citation type="submission" date="2024-03" db="EMBL/GenBank/DDBJ databases">
        <title>Sequence of Lycoming College Course Isolates.</title>
        <authorList>
            <person name="Plotts O."/>
            <person name="Newman J."/>
        </authorList>
    </citation>
    <scope>NUCLEOTIDE SEQUENCE [LARGE SCALE GENOMIC DNA]</scope>
    <source>
        <strain evidence="1 2">CJB-3</strain>
    </source>
</reference>
<proteinExistence type="predicted"/>
<dbReference type="PROSITE" id="PS51257">
    <property type="entry name" value="PROKAR_LIPOPROTEIN"/>
    <property type="match status" value="1"/>
</dbReference>
<accession>A0ABU8NM12</accession>
<organism evidence="1 2">
    <name type="scientific">Pedobacter panaciterrae</name>
    <dbReference type="NCBI Taxonomy" id="363849"/>
    <lineage>
        <taxon>Bacteria</taxon>
        <taxon>Pseudomonadati</taxon>
        <taxon>Bacteroidota</taxon>
        <taxon>Sphingobacteriia</taxon>
        <taxon>Sphingobacteriales</taxon>
        <taxon>Sphingobacteriaceae</taxon>
        <taxon>Pedobacter</taxon>
    </lineage>
</organism>
<evidence type="ECO:0000313" key="2">
    <source>
        <dbReference type="Proteomes" id="UP001378956"/>
    </source>
</evidence>
<gene>
    <name evidence="1" type="ORF">WAE58_12235</name>
</gene>
<dbReference type="RefSeq" id="WP_288878983.1">
    <property type="nucleotide sequence ID" value="NZ_CBFGNQ010000001.1"/>
</dbReference>
<dbReference type="EMBL" id="JBBEUB010000003">
    <property type="protein sequence ID" value="MEJ2903201.1"/>
    <property type="molecule type" value="Genomic_DNA"/>
</dbReference>
<dbReference type="Proteomes" id="UP001378956">
    <property type="component" value="Unassembled WGS sequence"/>
</dbReference>
<protein>
    <submittedName>
        <fullName evidence="1">DUF4856 domain-containing protein</fullName>
    </submittedName>
</protein>